<evidence type="ECO:0000256" key="2">
    <source>
        <dbReference type="ARBA" id="ARBA00013184"/>
    </source>
</evidence>
<evidence type="ECO:0000256" key="6">
    <source>
        <dbReference type="ARBA" id="ARBA00022833"/>
    </source>
</evidence>
<evidence type="ECO:0000259" key="14">
    <source>
        <dbReference type="PROSITE" id="PS50134"/>
    </source>
</evidence>
<dbReference type="EMBL" id="CAJPVJ010021268">
    <property type="protein sequence ID" value="CAG2177914.1"/>
    <property type="molecule type" value="Genomic_DNA"/>
</dbReference>
<feature type="region of interest" description="Disordered" evidence="13">
    <location>
        <begin position="1"/>
        <end position="29"/>
    </location>
</feature>
<dbReference type="SUPFAM" id="SSF57933">
    <property type="entry name" value="TAZ domain"/>
    <property type="match status" value="1"/>
</dbReference>
<keyword evidence="16" id="KW-1185">Reference proteome</keyword>
<dbReference type="GO" id="GO:0031490">
    <property type="term" value="F:chromatin DNA binding"/>
    <property type="evidence" value="ECO:0007669"/>
    <property type="project" value="TreeGrafter"/>
</dbReference>
<keyword evidence="8" id="KW-0805">Transcription regulation</keyword>
<comment type="catalytic activity">
    <reaction evidence="11">
        <text>L-lysyl-[protein] + acetyl-CoA = N(6)-acetyl-L-lysyl-[protein] + CoA + H(+)</text>
        <dbReference type="Rhea" id="RHEA:45948"/>
        <dbReference type="Rhea" id="RHEA-COMP:9752"/>
        <dbReference type="Rhea" id="RHEA-COMP:10731"/>
        <dbReference type="ChEBI" id="CHEBI:15378"/>
        <dbReference type="ChEBI" id="CHEBI:29969"/>
        <dbReference type="ChEBI" id="CHEBI:57287"/>
        <dbReference type="ChEBI" id="CHEBI:57288"/>
        <dbReference type="ChEBI" id="CHEBI:61930"/>
        <dbReference type="EC" id="2.3.1.48"/>
    </reaction>
</comment>
<evidence type="ECO:0000256" key="9">
    <source>
        <dbReference type="ARBA" id="ARBA00023163"/>
    </source>
</evidence>
<evidence type="ECO:0000256" key="5">
    <source>
        <dbReference type="ARBA" id="ARBA00022771"/>
    </source>
</evidence>
<feature type="domain" description="TAZ-type" evidence="14">
    <location>
        <begin position="26"/>
        <end position="108"/>
    </location>
</feature>
<dbReference type="GO" id="GO:0005634">
    <property type="term" value="C:nucleus"/>
    <property type="evidence" value="ECO:0007669"/>
    <property type="project" value="UniProtKB-SubCell"/>
</dbReference>
<dbReference type="PANTHER" id="PTHR13808">
    <property type="entry name" value="CBP/P300-RELATED"/>
    <property type="match status" value="1"/>
</dbReference>
<evidence type="ECO:0000313" key="16">
    <source>
        <dbReference type="Proteomes" id="UP000728032"/>
    </source>
</evidence>
<proteinExistence type="predicted"/>
<dbReference type="Pfam" id="PF02135">
    <property type="entry name" value="zf-TAZ"/>
    <property type="match status" value="1"/>
</dbReference>
<name>A0A7R9QWR8_9ACAR</name>
<dbReference type="OrthoDB" id="6435608at2759"/>
<keyword evidence="4 12" id="KW-0479">Metal-binding</keyword>
<protein>
    <recommendedName>
        <fullName evidence="2">histone acetyltransferase</fullName>
        <ecNumber evidence="2">2.3.1.48</ecNumber>
    </recommendedName>
</protein>
<keyword evidence="6 12" id="KW-0862">Zinc</keyword>
<evidence type="ECO:0000256" key="10">
    <source>
        <dbReference type="ARBA" id="ARBA00023242"/>
    </source>
</evidence>
<dbReference type="InterPro" id="IPR035898">
    <property type="entry name" value="TAZ_dom_sf"/>
</dbReference>
<dbReference type="GO" id="GO:0008270">
    <property type="term" value="F:zinc ion binding"/>
    <property type="evidence" value="ECO:0007669"/>
    <property type="project" value="UniProtKB-KW"/>
</dbReference>
<dbReference type="PANTHER" id="PTHR13808:SF1">
    <property type="entry name" value="HISTONE ACETYLTRANSFERASE"/>
    <property type="match status" value="1"/>
</dbReference>
<dbReference type="Proteomes" id="UP000728032">
    <property type="component" value="Unassembled WGS sequence"/>
</dbReference>
<reference evidence="15" key="1">
    <citation type="submission" date="2020-11" db="EMBL/GenBank/DDBJ databases">
        <authorList>
            <person name="Tran Van P."/>
        </authorList>
    </citation>
    <scope>NUCLEOTIDE SEQUENCE</scope>
</reference>
<feature type="zinc finger region" description="TAZ-type" evidence="12">
    <location>
        <begin position="26"/>
        <end position="108"/>
    </location>
</feature>
<dbReference type="InterPro" id="IPR013178">
    <property type="entry name" value="Histone_AcTrfase_Rtt109/CBP"/>
</dbReference>
<dbReference type="AlphaFoldDB" id="A0A7R9QWR8"/>
<dbReference type="GO" id="GO:0004402">
    <property type="term" value="F:histone acetyltransferase activity"/>
    <property type="evidence" value="ECO:0007669"/>
    <property type="project" value="InterPro"/>
</dbReference>
<dbReference type="GO" id="GO:0005667">
    <property type="term" value="C:transcription regulator complex"/>
    <property type="evidence" value="ECO:0007669"/>
    <property type="project" value="TreeGrafter"/>
</dbReference>
<keyword evidence="10" id="KW-0539">Nucleus</keyword>
<accession>A0A7R9QWR8</accession>
<dbReference type="EMBL" id="OC936093">
    <property type="protein sequence ID" value="CAD7660778.1"/>
    <property type="molecule type" value="Genomic_DNA"/>
</dbReference>
<gene>
    <name evidence="15" type="ORF">ONB1V03_LOCUS17341</name>
</gene>
<dbReference type="GO" id="GO:0003713">
    <property type="term" value="F:transcription coactivator activity"/>
    <property type="evidence" value="ECO:0007669"/>
    <property type="project" value="TreeGrafter"/>
</dbReference>
<evidence type="ECO:0000256" key="1">
    <source>
        <dbReference type="ARBA" id="ARBA00004123"/>
    </source>
</evidence>
<dbReference type="PROSITE" id="PS50134">
    <property type="entry name" value="ZF_TAZ"/>
    <property type="match status" value="1"/>
</dbReference>
<evidence type="ECO:0000256" key="8">
    <source>
        <dbReference type="ARBA" id="ARBA00023015"/>
    </source>
</evidence>
<dbReference type="GO" id="GO:0045944">
    <property type="term" value="P:positive regulation of transcription by RNA polymerase II"/>
    <property type="evidence" value="ECO:0007669"/>
    <property type="project" value="TreeGrafter"/>
</dbReference>
<sequence length="130" mass="14446">MAQQPRQPANPQSMAAPPDLQTTPTEAEKRKLIQQQLVLLLHAHKCQRKGPQQQCTLPHCPTMKNVLNHMTTCTAGRSCQVPHCASSRQIISHWRNCTRGNCPVCTPLKQASDLRAALTQQVVTTECTKN</sequence>
<organism evidence="15">
    <name type="scientific">Oppiella nova</name>
    <dbReference type="NCBI Taxonomy" id="334625"/>
    <lineage>
        <taxon>Eukaryota</taxon>
        <taxon>Metazoa</taxon>
        <taxon>Ecdysozoa</taxon>
        <taxon>Arthropoda</taxon>
        <taxon>Chelicerata</taxon>
        <taxon>Arachnida</taxon>
        <taxon>Acari</taxon>
        <taxon>Acariformes</taxon>
        <taxon>Sarcoptiformes</taxon>
        <taxon>Oribatida</taxon>
        <taxon>Brachypylina</taxon>
        <taxon>Oppioidea</taxon>
        <taxon>Oppiidae</taxon>
        <taxon>Oppiella</taxon>
    </lineage>
</organism>
<evidence type="ECO:0000256" key="4">
    <source>
        <dbReference type="ARBA" id="ARBA00022723"/>
    </source>
</evidence>
<dbReference type="SMART" id="SM00551">
    <property type="entry name" value="ZnF_TAZ"/>
    <property type="match status" value="1"/>
</dbReference>
<dbReference type="InterPro" id="IPR000197">
    <property type="entry name" value="Znf_TAZ"/>
</dbReference>
<keyword evidence="5 12" id="KW-0863">Zinc-finger</keyword>
<evidence type="ECO:0000256" key="11">
    <source>
        <dbReference type="ARBA" id="ARBA00048017"/>
    </source>
</evidence>
<comment type="subcellular location">
    <subcellularLocation>
        <location evidence="1">Nucleus</location>
    </subcellularLocation>
</comment>
<evidence type="ECO:0000256" key="3">
    <source>
        <dbReference type="ARBA" id="ARBA00022679"/>
    </source>
</evidence>
<keyword evidence="3" id="KW-0808">Transferase</keyword>
<dbReference type="EC" id="2.3.1.48" evidence="2"/>
<keyword evidence="7" id="KW-0156">Chromatin regulator</keyword>
<evidence type="ECO:0000256" key="12">
    <source>
        <dbReference type="PROSITE-ProRule" id="PRU00203"/>
    </source>
</evidence>
<dbReference type="Gene3D" id="1.20.1020.10">
    <property type="entry name" value="TAZ domain"/>
    <property type="match status" value="1"/>
</dbReference>
<keyword evidence="9" id="KW-0804">Transcription</keyword>
<evidence type="ECO:0000313" key="15">
    <source>
        <dbReference type="EMBL" id="CAD7660778.1"/>
    </source>
</evidence>
<evidence type="ECO:0000256" key="13">
    <source>
        <dbReference type="SAM" id="MobiDB-lite"/>
    </source>
</evidence>
<dbReference type="GO" id="GO:0000123">
    <property type="term" value="C:histone acetyltransferase complex"/>
    <property type="evidence" value="ECO:0007669"/>
    <property type="project" value="TreeGrafter"/>
</dbReference>
<evidence type="ECO:0000256" key="7">
    <source>
        <dbReference type="ARBA" id="ARBA00022853"/>
    </source>
</evidence>
<feature type="compositionally biased region" description="Polar residues" evidence="13">
    <location>
        <begin position="1"/>
        <end position="13"/>
    </location>
</feature>